<dbReference type="EMBL" id="LROR01000068">
    <property type="protein sequence ID" value="OBR91603.1"/>
    <property type="molecule type" value="Genomic_DNA"/>
</dbReference>
<dbReference type="Pfam" id="PF08352">
    <property type="entry name" value="oligo_HPY"/>
    <property type="match status" value="1"/>
</dbReference>
<protein>
    <submittedName>
        <fullName evidence="9">Oligopeptide transport ATP-binding protein OppD</fullName>
    </submittedName>
</protein>
<dbReference type="Pfam" id="PF00005">
    <property type="entry name" value="ABC_tran"/>
    <property type="match status" value="1"/>
</dbReference>
<dbReference type="PANTHER" id="PTHR43297">
    <property type="entry name" value="OLIGOPEPTIDE TRANSPORT ATP-BINDING PROTEIN APPD"/>
    <property type="match status" value="1"/>
</dbReference>
<dbReference type="CDD" id="cd03257">
    <property type="entry name" value="ABC_NikE_OppD_transporters"/>
    <property type="match status" value="1"/>
</dbReference>
<dbReference type="EMBL" id="LITQ01000046">
    <property type="protein sequence ID" value="OAA86056.1"/>
    <property type="molecule type" value="Genomic_DNA"/>
</dbReference>
<name>A0A162KYS0_9CLOT</name>
<dbReference type="RefSeq" id="WP_063602481.1">
    <property type="nucleotide sequence ID" value="NZ_LITQ01000046.1"/>
</dbReference>
<reference evidence="9 11" key="1">
    <citation type="journal article" date="2015" name="Biotechnol. Bioeng.">
        <title>Genome sequence and phenotypic characterization of Caulobacter segnis.</title>
        <authorList>
            <person name="Patel S."/>
            <person name="Fletcher B."/>
            <person name="Scott D.C."/>
            <person name="Ely B."/>
        </authorList>
    </citation>
    <scope>NUCLEOTIDE SEQUENCE [LARGE SCALE GENOMIC DNA]</scope>
    <source>
        <strain evidence="9 11">PS02</strain>
    </source>
</reference>
<organism evidence="9 11">
    <name type="scientific">Clostridium coskatii</name>
    <dbReference type="NCBI Taxonomy" id="1705578"/>
    <lineage>
        <taxon>Bacteria</taxon>
        <taxon>Bacillati</taxon>
        <taxon>Bacillota</taxon>
        <taxon>Clostridia</taxon>
        <taxon>Eubacteriales</taxon>
        <taxon>Clostridiaceae</taxon>
        <taxon>Clostridium</taxon>
    </lineage>
</organism>
<dbReference type="InterPro" id="IPR027417">
    <property type="entry name" value="P-loop_NTPase"/>
</dbReference>
<evidence type="ECO:0000313" key="11">
    <source>
        <dbReference type="Proteomes" id="UP000077384"/>
    </source>
</evidence>
<evidence type="ECO:0000256" key="3">
    <source>
        <dbReference type="ARBA" id="ARBA00022448"/>
    </source>
</evidence>
<dbReference type="GO" id="GO:0016887">
    <property type="term" value="F:ATP hydrolysis activity"/>
    <property type="evidence" value="ECO:0007669"/>
    <property type="project" value="InterPro"/>
</dbReference>
<keyword evidence="6 9" id="KW-0067">ATP-binding</keyword>
<evidence type="ECO:0000313" key="12">
    <source>
        <dbReference type="Proteomes" id="UP000093694"/>
    </source>
</evidence>
<evidence type="ECO:0000256" key="6">
    <source>
        <dbReference type="ARBA" id="ARBA00022840"/>
    </source>
</evidence>
<evidence type="ECO:0000256" key="7">
    <source>
        <dbReference type="ARBA" id="ARBA00023136"/>
    </source>
</evidence>
<feature type="domain" description="ABC transporter" evidence="8">
    <location>
        <begin position="2"/>
        <end position="252"/>
    </location>
</feature>
<keyword evidence="7" id="KW-0472">Membrane</keyword>
<evidence type="ECO:0000256" key="4">
    <source>
        <dbReference type="ARBA" id="ARBA00022475"/>
    </source>
</evidence>
<dbReference type="FunFam" id="3.40.50.300:FF:000016">
    <property type="entry name" value="Oligopeptide ABC transporter ATP-binding component"/>
    <property type="match status" value="1"/>
</dbReference>
<dbReference type="SMART" id="SM00382">
    <property type="entry name" value="AAA"/>
    <property type="match status" value="1"/>
</dbReference>
<comment type="similarity">
    <text evidence="2">Belongs to the ABC transporter superfamily.</text>
</comment>
<dbReference type="SUPFAM" id="SSF52540">
    <property type="entry name" value="P-loop containing nucleoside triphosphate hydrolases"/>
    <property type="match status" value="1"/>
</dbReference>
<proteinExistence type="inferred from homology"/>
<dbReference type="GO" id="GO:0015833">
    <property type="term" value="P:peptide transport"/>
    <property type="evidence" value="ECO:0007669"/>
    <property type="project" value="InterPro"/>
</dbReference>
<dbReference type="InterPro" id="IPR003593">
    <property type="entry name" value="AAA+_ATPase"/>
</dbReference>
<dbReference type="GO" id="GO:0005886">
    <property type="term" value="C:plasma membrane"/>
    <property type="evidence" value="ECO:0007669"/>
    <property type="project" value="UniProtKB-SubCell"/>
</dbReference>
<dbReference type="AlphaFoldDB" id="A0A162KYS0"/>
<dbReference type="InterPro" id="IPR013563">
    <property type="entry name" value="Oligopep_ABC_C"/>
</dbReference>
<evidence type="ECO:0000313" key="9">
    <source>
        <dbReference type="EMBL" id="OAA86056.1"/>
    </source>
</evidence>
<dbReference type="InterPro" id="IPR003439">
    <property type="entry name" value="ABC_transporter-like_ATP-bd"/>
</dbReference>
<dbReference type="PATRIC" id="fig|1705578.3.peg.3198"/>
<keyword evidence="12" id="KW-1185">Reference proteome</keyword>
<dbReference type="PROSITE" id="PS00211">
    <property type="entry name" value="ABC_TRANSPORTER_1"/>
    <property type="match status" value="1"/>
</dbReference>
<evidence type="ECO:0000256" key="1">
    <source>
        <dbReference type="ARBA" id="ARBA00004202"/>
    </source>
</evidence>
<dbReference type="Proteomes" id="UP000093694">
    <property type="component" value="Unassembled WGS sequence"/>
</dbReference>
<evidence type="ECO:0000256" key="2">
    <source>
        <dbReference type="ARBA" id="ARBA00005417"/>
    </source>
</evidence>
<keyword evidence="3" id="KW-0813">Transport</keyword>
<evidence type="ECO:0000256" key="5">
    <source>
        <dbReference type="ARBA" id="ARBA00022741"/>
    </source>
</evidence>
<sequence length="318" mass="35697">MLNVENLSISFDTFEGRIHVLDNVSFSVNEGEILAIVGESGSGKSVSAYSVLGLLDKNSNIENGQVLFENTDLLKLKGKEIQEYRGKKIGMVFQEPMTALHPTMKVGKQILNVIIQNSGISKEKAAEIMLKNLRDVHFENPEYIANKYPFELSGGMRQRIVISLAMCNEPKLLIADEPTTALDVTIQAEILNLMKELVKKRNTAVLLITHDFSVVRAVSDKVCVMYGGKVLERGYTKDVLEKPEHPYTQALLNALPDKVDPDIRLQEIKGEVPDLRCRPKGCIFASRCLFKTDRCVKEAPPQKKASEDHVFYCWEVDK</sequence>
<keyword evidence="4" id="KW-1003">Cell membrane</keyword>
<evidence type="ECO:0000259" key="8">
    <source>
        <dbReference type="PROSITE" id="PS50893"/>
    </source>
</evidence>
<dbReference type="PANTHER" id="PTHR43297:SF2">
    <property type="entry name" value="DIPEPTIDE TRANSPORT ATP-BINDING PROTEIN DPPD"/>
    <property type="match status" value="1"/>
</dbReference>
<dbReference type="GO" id="GO:0005524">
    <property type="term" value="F:ATP binding"/>
    <property type="evidence" value="ECO:0007669"/>
    <property type="project" value="UniProtKB-KW"/>
</dbReference>
<comment type="caution">
    <text evidence="9">The sequence shown here is derived from an EMBL/GenBank/DDBJ whole genome shotgun (WGS) entry which is preliminary data.</text>
</comment>
<dbReference type="InterPro" id="IPR050388">
    <property type="entry name" value="ABC_Ni/Peptide_Import"/>
</dbReference>
<gene>
    <name evidence="9" type="primary">oppD</name>
    <name evidence="10" type="ORF">CLCOS_33790</name>
    <name evidence="9" type="ORF">WX73_03137</name>
</gene>
<accession>A0A162KYS0</accession>
<dbReference type="Proteomes" id="UP000077384">
    <property type="component" value="Unassembled WGS sequence"/>
</dbReference>
<dbReference type="PROSITE" id="PS50893">
    <property type="entry name" value="ABC_TRANSPORTER_2"/>
    <property type="match status" value="1"/>
</dbReference>
<dbReference type="NCBIfam" id="TIGR01727">
    <property type="entry name" value="oligo_HPY"/>
    <property type="match status" value="1"/>
</dbReference>
<reference evidence="10 12" key="2">
    <citation type="journal article" date="2016" name="Front. Microbiol.">
        <title>Industrial Acetogenic Biocatalysts: A Comparative Metabolic and Genomic Analysis.</title>
        <authorList>
            <person name="Bengelsdorf F."/>
            <person name="Poehlein A."/>
            <person name="Sonja S."/>
            <person name="Erz C."/>
            <person name="Hummel T."/>
            <person name="Hoffmeister S."/>
            <person name="Daniel R."/>
            <person name="Durre P."/>
        </authorList>
    </citation>
    <scope>NUCLEOTIDE SEQUENCE [LARGE SCALE GENOMIC DNA]</scope>
    <source>
        <strain evidence="10 12">PTA-10522</strain>
    </source>
</reference>
<comment type="subcellular location">
    <subcellularLocation>
        <location evidence="1">Cell membrane</location>
        <topology evidence="1">Peripheral membrane protein</topology>
    </subcellularLocation>
</comment>
<dbReference type="Gene3D" id="3.40.50.300">
    <property type="entry name" value="P-loop containing nucleotide triphosphate hydrolases"/>
    <property type="match status" value="1"/>
</dbReference>
<evidence type="ECO:0000313" key="10">
    <source>
        <dbReference type="EMBL" id="OBR91603.1"/>
    </source>
</evidence>
<dbReference type="InterPro" id="IPR017871">
    <property type="entry name" value="ABC_transporter-like_CS"/>
</dbReference>
<keyword evidence="5" id="KW-0547">Nucleotide-binding</keyword>